<name>A0A9D4H4Z6_DREPO</name>
<organism evidence="17 18">
    <name type="scientific">Dreissena polymorpha</name>
    <name type="common">Zebra mussel</name>
    <name type="synonym">Mytilus polymorpha</name>
    <dbReference type="NCBI Taxonomy" id="45954"/>
    <lineage>
        <taxon>Eukaryota</taxon>
        <taxon>Metazoa</taxon>
        <taxon>Spiralia</taxon>
        <taxon>Lophotrochozoa</taxon>
        <taxon>Mollusca</taxon>
        <taxon>Bivalvia</taxon>
        <taxon>Autobranchia</taxon>
        <taxon>Heteroconchia</taxon>
        <taxon>Euheterodonta</taxon>
        <taxon>Imparidentia</taxon>
        <taxon>Neoheterodontei</taxon>
        <taxon>Myida</taxon>
        <taxon>Dreissenoidea</taxon>
        <taxon>Dreissenidae</taxon>
        <taxon>Dreissena</taxon>
    </lineage>
</organism>
<dbReference type="Pfam" id="PF00400">
    <property type="entry name" value="WD40"/>
    <property type="match status" value="1"/>
</dbReference>
<evidence type="ECO:0000256" key="9">
    <source>
        <dbReference type="ARBA" id="ARBA00022763"/>
    </source>
</evidence>
<keyword evidence="6" id="KW-0158">Chromosome</keyword>
<dbReference type="GO" id="GO:0080008">
    <property type="term" value="C:Cul4-RING E3 ubiquitin ligase complex"/>
    <property type="evidence" value="ECO:0007669"/>
    <property type="project" value="InterPro"/>
</dbReference>
<evidence type="ECO:0000256" key="1">
    <source>
        <dbReference type="ARBA" id="ARBA00004123"/>
    </source>
</evidence>
<feature type="region of interest" description="Disordered" evidence="16">
    <location>
        <begin position="514"/>
        <end position="584"/>
    </location>
</feature>
<dbReference type="InterPro" id="IPR001680">
    <property type="entry name" value="WD40_rpt"/>
</dbReference>
<dbReference type="OrthoDB" id="9890280at2759"/>
<evidence type="ECO:0000256" key="4">
    <source>
        <dbReference type="ARBA" id="ARBA00005434"/>
    </source>
</evidence>
<dbReference type="SMART" id="SM00320">
    <property type="entry name" value="WD40"/>
    <property type="match status" value="5"/>
</dbReference>
<comment type="caution">
    <text evidence="17">The sequence shown here is derived from an EMBL/GenBank/DDBJ whole genome shotgun (WGS) entry which is preliminary data.</text>
</comment>
<keyword evidence="11" id="KW-0238">DNA-binding</keyword>
<accession>A0A9D4H4Z6</accession>
<sequence>MRKIRNKKSAETETEICNNETSSMKEEPPQKKRKSKSKNDSVNIENKTTKPGKKIVTNKSVPLKSNSSNQNVQSPRSPHNSKNSSSLEMPVNLIKSNFVRETCIANGVNDPFQEDLEKHGFQKGTQHLNLPAFNYSSHYSANLQHHLGNIQYGIKSRLKLQKSINSPFTSLCRELEVYRTASPFDRRVTALEWHPKQANLLAVGSKGGDIILWNTENVGQDKMIQGSGEGGSCQALKFWPWDNSKVLTASIDGTVTLKDLETNDRLTLADTMNCHDHWYCSVDVLQSQYLVAAGRNNGTLHMMSSEGRMVYEHRLHKDKITHVEFSPREPWLLCTASTDHTVQLWDTRQLKDRKSALCVLAHDKAVNSAYFSQTDGCRLVITDQGREIRVYQSPSWCLETCIQHPHRFFQHITPFKATWHPHLDLIVCGRYPDKNFPGSGNEPRTIDIFDAQDGRVVSQLYSRGADGLCPLNKFNRQGDALASGMGFHILLWSRQKEIERKQAELEMSFKQALGMGDSNNHGNSVKSKQLLNPGTADERTRFGARSRSKKSKMDSDTDDLKKKLSKVKSKTKNVMDEDLKKKKK</sequence>
<comment type="pathway">
    <text evidence="3">Protein modification; protein ubiquitination.</text>
</comment>
<feature type="compositionally biased region" description="Polar residues" evidence="16">
    <location>
        <begin position="517"/>
        <end position="532"/>
    </location>
</feature>
<comment type="subcellular location">
    <subcellularLocation>
        <location evidence="2">Chromosome</location>
    </subcellularLocation>
    <subcellularLocation>
        <location evidence="1">Nucleus</location>
    </subcellularLocation>
</comment>
<evidence type="ECO:0000256" key="7">
    <source>
        <dbReference type="ARBA" id="ARBA00022574"/>
    </source>
</evidence>
<dbReference type="AlphaFoldDB" id="A0A9D4H4Z6"/>
<reference evidence="17" key="1">
    <citation type="journal article" date="2019" name="bioRxiv">
        <title>The Genome of the Zebra Mussel, Dreissena polymorpha: A Resource for Invasive Species Research.</title>
        <authorList>
            <person name="McCartney M.A."/>
            <person name="Auch B."/>
            <person name="Kono T."/>
            <person name="Mallez S."/>
            <person name="Zhang Y."/>
            <person name="Obille A."/>
            <person name="Becker A."/>
            <person name="Abrahante J.E."/>
            <person name="Garbe J."/>
            <person name="Badalamenti J.P."/>
            <person name="Herman A."/>
            <person name="Mangelson H."/>
            <person name="Liachko I."/>
            <person name="Sullivan S."/>
            <person name="Sone E.D."/>
            <person name="Koren S."/>
            <person name="Silverstein K.A.T."/>
            <person name="Beckman K.B."/>
            <person name="Gohl D.M."/>
        </authorList>
    </citation>
    <scope>NUCLEOTIDE SEQUENCE</scope>
    <source>
        <strain evidence="17">Duluth1</strain>
        <tissue evidence="17">Whole animal</tissue>
    </source>
</reference>
<keyword evidence="9" id="KW-0227">DNA damage</keyword>
<evidence type="ECO:0000256" key="3">
    <source>
        <dbReference type="ARBA" id="ARBA00004906"/>
    </source>
</evidence>
<dbReference type="PROSITE" id="PS50294">
    <property type="entry name" value="WD_REPEATS_REGION"/>
    <property type="match status" value="1"/>
</dbReference>
<keyword evidence="8" id="KW-0677">Repeat</keyword>
<dbReference type="GO" id="GO:0003684">
    <property type="term" value="F:damaged DNA binding"/>
    <property type="evidence" value="ECO:0007669"/>
    <property type="project" value="InterPro"/>
</dbReference>
<dbReference type="SUPFAM" id="SSF50978">
    <property type="entry name" value="WD40 repeat-like"/>
    <property type="match status" value="1"/>
</dbReference>
<feature type="repeat" description="WD" evidence="15">
    <location>
        <begin position="313"/>
        <end position="355"/>
    </location>
</feature>
<dbReference type="Proteomes" id="UP000828390">
    <property type="component" value="Unassembled WGS sequence"/>
</dbReference>
<dbReference type="PROSITE" id="PS00678">
    <property type="entry name" value="WD_REPEATS_1"/>
    <property type="match status" value="1"/>
</dbReference>
<evidence type="ECO:0000256" key="16">
    <source>
        <dbReference type="SAM" id="MobiDB-lite"/>
    </source>
</evidence>
<evidence type="ECO:0000256" key="10">
    <source>
        <dbReference type="ARBA" id="ARBA00022786"/>
    </source>
</evidence>
<dbReference type="GO" id="GO:0005634">
    <property type="term" value="C:nucleus"/>
    <property type="evidence" value="ECO:0007669"/>
    <property type="project" value="UniProtKB-SubCell"/>
</dbReference>
<evidence type="ECO:0000313" key="18">
    <source>
        <dbReference type="Proteomes" id="UP000828390"/>
    </source>
</evidence>
<feature type="compositionally biased region" description="Basic and acidic residues" evidence="16">
    <location>
        <begin position="573"/>
        <end position="584"/>
    </location>
</feature>
<evidence type="ECO:0000256" key="5">
    <source>
        <dbReference type="ARBA" id="ARBA00014580"/>
    </source>
</evidence>
<dbReference type="InterPro" id="IPR033312">
    <property type="entry name" value="DDB2"/>
</dbReference>
<reference evidence="17" key="2">
    <citation type="submission" date="2020-11" db="EMBL/GenBank/DDBJ databases">
        <authorList>
            <person name="McCartney M.A."/>
            <person name="Auch B."/>
            <person name="Kono T."/>
            <person name="Mallez S."/>
            <person name="Becker A."/>
            <person name="Gohl D.M."/>
            <person name="Silverstein K.A.T."/>
            <person name="Koren S."/>
            <person name="Bechman K.B."/>
            <person name="Herman A."/>
            <person name="Abrahante J.E."/>
            <person name="Garbe J."/>
        </authorList>
    </citation>
    <scope>NUCLEOTIDE SEQUENCE</scope>
    <source>
        <strain evidence="17">Duluth1</strain>
        <tissue evidence="17">Whole animal</tissue>
    </source>
</reference>
<evidence type="ECO:0000256" key="2">
    <source>
        <dbReference type="ARBA" id="ARBA00004286"/>
    </source>
</evidence>
<keyword evidence="12" id="KW-0234">DNA repair</keyword>
<dbReference type="FunFam" id="2.130.10.10:FF:000161">
    <property type="entry name" value="DNA damage-binding protein 2"/>
    <property type="match status" value="1"/>
</dbReference>
<dbReference type="InterPro" id="IPR015943">
    <property type="entry name" value="WD40/YVTN_repeat-like_dom_sf"/>
</dbReference>
<evidence type="ECO:0000256" key="14">
    <source>
        <dbReference type="ARBA" id="ARBA00031670"/>
    </source>
</evidence>
<comment type="similarity">
    <text evidence="4">Belongs to the WD repeat DDB2/WDR76 family.</text>
</comment>
<evidence type="ECO:0000256" key="8">
    <source>
        <dbReference type="ARBA" id="ARBA00022737"/>
    </source>
</evidence>
<feature type="region of interest" description="Disordered" evidence="16">
    <location>
        <begin position="1"/>
        <end position="88"/>
    </location>
</feature>
<evidence type="ECO:0000313" key="17">
    <source>
        <dbReference type="EMBL" id="KAH3828387.1"/>
    </source>
</evidence>
<evidence type="ECO:0000256" key="15">
    <source>
        <dbReference type="PROSITE-ProRule" id="PRU00221"/>
    </source>
</evidence>
<dbReference type="InterPro" id="IPR036322">
    <property type="entry name" value="WD40_repeat_dom_sf"/>
</dbReference>
<protein>
    <recommendedName>
        <fullName evidence="5">DNA damage-binding protein 2</fullName>
    </recommendedName>
    <alternativeName>
        <fullName evidence="14">Damage-specific DNA-binding protein 2</fullName>
    </alternativeName>
</protein>
<evidence type="ECO:0000256" key="12">
    <source>
        <dbReference type="ARBA" id="ARBA00023204"/>
    </source>
</evidence>
<dbReference type="GO" id="GO:0006281">
    <property type="term" value="P:DNA repair"/>
    <property type="evidence" value="ECO:0007669"/>
    <property type="project" value="UniProtKB-KW"/>
</dbReference>
<feature type="compositionally biased region" description="Polar residues" evidence="16">
    <location>
        <begin position="57"/>
        <end position="87"/>
    </location>
</feature>
<keyword evidence="10" id="KW-0833">Ubl conjugation pathway</keyword>
<evidence type="ECO:0000256" key="6">
    <source>
        <dbReference type="ARBA" id="ARBA00022454"/>
    </source>
</evidence>
<proteinExistence type="inferred from homology"/>
<dbReference type="PANTHER" id="PTHR15169:SF0">
    <property type="entry name" value="DNA DAMAGE-BINDING PROTEIN 2"/>
    <property type="match status" value="1"/>
</dbReference>
<dbReference type="PROSITE" id="PS50082">
    <property type="entry name" value="WD_REPEATS_2"/>
    <property type="match status" value="1"/>
</dbReference>
<dbReference type="InterPro" id="IPR019775">
    <property type="entry name" value="WD40_repeat_CS"/>
</dbReference>
<dbReference type="GO" id="GO:0005694">
    <property type="term" value="C:chromosome"/>
    <property type="evidence" value="ECO:0007669"/>
    <property type="project" value="UniProtKB-SubCell"/>
</dbReference>
<dbReference type="EMBL" id="JAIWYP010000005">
    <property type="protein sequence ID" value="KAH3828387.1"/>
    <property type="molecule type" value="Genomic_DNA"/>
</dbReference>
<dbReference type="Gene3D" id="2.130.10.10">
    <property type="entry name" value="YVTN repeat-like/Quinoprotein amine dehydrogenase"/>
    <property type="match status" value="1"/>
</dbReference>
<feature type="compositionally biased region" description="Basic and acidic residues" evidence="16">
    <location>
        <begin position="551"/>
        <end position="562"/>
    </location>
</feature>
<evidence type="ECO:0000256" key="13">
    <source>
        <dbReference type="ARBA" id="ARBA00023242"/>
    </source>
</evidence>
<gene>
    <name evidence="17" type="ORF">DPMN_130345</name>
</gene>
<evidence type="ECO:0000256" key="11">
    <source>
        <dbReference type="ARBA" id="ARBA00023125"/>
    </source>
</evidence>
<keyword evidence="7 15" id="KW-0853">WD repeat</keyword>
<dbReference type="GO" id="GO:0009411">
    <property type="term" value="P:response to UV"/>
    <property type="evidence" value="ECO:0007669"/>
    <property type="project" value="TreeGrafter"/>
</dbReference>
<keyword evidence="18" id="KW-1185">Reference proteome</keyword>
<keyword evidence="13" id="KW-0539">Nucleus</keyword>
<dbReference type="PANTHER" id="PTHR15169">
    <property type="entry name" value="DAMAGE-SPECIFIC DNA BINDING PROTEIN 2"/>
    <property type="match status" value="1"/>
</dbReference>